<dbReference type="SUPFAM" id="SSF53756">
    <property type="entry name" value="UDP-Glycosyltransferase/glycogen phosphorylase"/>
    <property type="match status" value="1"/>
</dbReference>
<gene>
    <name evidence="7" type="ORF">HMF8227_00752</name>
</gene>
<reference evidence="7 8" key="1">
    <citation type="submission" date="2018-05" db="EMBL/GenBank/DDBJ databases">
        <title>Salinimonas sp. HMF8227 Genome sequencing and assembly.</title>
        <authorList>
            <person name="Kang H."/>
            <person name="Kang J."/>
            <person name="Cha I."/>
            <person name="Kim H."/>
            <person name="Joh K."/>
        </authorList>
    </citation>
    <scope>NUCLEOTIDE SEQUENCE [LARGE SCALE GENOMIC DNA]</scope>
    <source>
        <strain evidence="7 8">HMF8227</strain>
    </source>
</reference>
<dbReference type="GO" id="GO:0004577">
    <property type="term" value="F:N-acetylglucosaminyldiphosphodolichol N-acetylglucosaminyltransferase activity"/>
    <property type="evidence" value="ECO:0007669"/>
    <property type="project" value="UniProtKB-EC"/>
</dbReference>
<sequence length="152" mass="17335">MRVLVTVGTTTFNGLFRHIDNIAGQLPELEFVCQIANGDYEPRHCKWFRFSQNIENEYKQSDVVITHAGAGSVYQLLEMEKVLIVVPNLERKDQHQLDLARYVGGENYALVANNASEILTGLRKIKQGYKPTPYQKESFFIAGNIREFLGLQ</sequence>
<organism evidence="7 8">
    <name type="scientific">Saliniradius amylolyticus</name>
    <dbReference type="NCBI Taxonomy" id="2183582"/>
    <lineage>
        <taxon>Bacteria</taxon>
        <taxon>Pseudomonadati</taxon>
        <taxon>Pseudomonadota</taxon>
        <taxon>Gammaproteobacteria</taxon>
        <taxon>Alteromonadales</taxon>
        <taxon>Alteromonadaceae</taxon>
        <taxon>Saliniradius</taxon>
    </lineage>
</organism>
<dbReference type="Pfam" id="PF04101">
    <property type="entry name" value="Glyco_tran_28_C"/>
    <property type="match status" value="1"/>
</dbReference>
<dbReference type="PANTHER" id="PTHR12867:SF6">
    <property type="entry name" value="N-ACETYLGLUCOSAMINYLDIPHOSPHODOLICHOL N-ACETYLGLUCOSAMINYLTRANSFERASE"/>
    <property type="match status" value="1"/>
</dbReference>
<evidence type="ECO:0000256" key="3">
    <source>
        <dbReference type="ARBA" id="ARBA00022676"/>
    </source>
</evidence>
<accession>A0A2S2E0T0</accession>
<evidence type="ECO:0000256" key="2">
    <source>
        <dbReference type="ARBA" id="ARBA00006962"/>
    </source>
</evidence>
<dbReference type="InterPro" id="IPR048097">
    <property type="entry name" value="Cps14G-like"/>
</dbReference>
<dbReference type="InterPro" id="IPR007235">
    <property type="entry name" value="Glyco_trans_28_C"/>
</dbReference>
<evidence type="ECO:0000256" key="1">
    <source>
        <dbReference type="ARBA" id="ARBA00004240"/>
    </source>
</evidence>
<dbReference type="NCBIfam" id="NF041548">
    <property type="entry name" value="PssE"/>
    <property type="match status" value="1"/>
</dbReference>
<evidence type="ECO:0000313" key="7">
    <source>
        <dbReference type="EMBL" id="AWL11248.1"/>
    </source>
</evidence>
<dbReference type="Proteomes" id="UP000245728">
    <property type="component" value="Chromosome"/>
</dbReference>
<evidence type="ECO:0000256" key="5">
    <source>
        <dbReference type="ARBA" id="ARBA00022824"/>
    </source>
</evidence>
<protein>
    <submittedName>
        <fullName evidence="7">N-acetylglucosaminyldiphosphodolichol N-acetylglucosaminyltransferase</fullName>
        <ecNumber evidence="7">2.4.1.141</ecNumber>
    </submittedName>
</protein>
<dbReference type="AlphaFoldDB" id="A0A2S2E0T0"/>
<name>A0A2S2E0T0_9ALTE</name>
<dbReference type="PANTHER" id="PTHR12867">
    <property type="entry name" value="GLYCOSYL TRANSFERASE-RELATED"/>
    <property type="match status" value="1"/>
</dbReference>
<evidence type="ECO:0000313" key="8">
    <source>
        <dbReference type="Proteomes" id="UP000245728"/>
    </source>
</evidence>
<keyword evidence="3 7" id="KW-0328">Glycosyltransferase</keyword>
<dbReference type="InterPro" id="IPR039042">
    <property type="entry name" value="Alg13-like"/>
</dbReference>
<dbReference type="Gene3D" id="3.40.50.2000">
    <property type="entry name" value="Glycogen Phosphorylase B"/>
    <property type="match status" value="1"/>
</dbReference>
<keyword evidence="8" id="KW-1185">Reference proteome</keyword>
<feature type="domain" description="Glycosyl transferase family 28 C-terminal" evidence="6">
    <location>
        <begin position="3"/>
        <end position="116"/>
    </location>
</feature>
<comment type="subcellular location">
    <subcellularLocation>
        <location evidence="1">Endoplasmic reticulum</location>
    </subcellularLocation>
</comment>
<keyword evidence="4 7" id="KW-0808">Transferase</keyword>
<keyword evidence="5" id="KW-0256">Endoplasmic reticulum</keyword>
<evidence type="ECO:0000256" key="4">
    <source>
        <dbReference type="ARBA" id="ARBA00022679"/>
    </source>
</evidence>
<evidence type="ECO:0000259" key="6">
    <source>
        <dbReference type="Pfam" id="PF04101"/>
    </source>
</evidence>
<dbReference type="GO" id="GO:0006488">
    <property type="term" value="P:dolichol-linked oligosaccharide biosynthetic process"/>
    <property type="evidence" value="ECO:0007669"/>
    <property type="project" value="InterPro"/>
</dbReference>
<comment type="similarity">
    <text evidence="2">Belongs to the glycosyltransferase 28 family.</text>
</comment>
<dbReference type="EMBL" id="CP029347">
    <property type="protein sequence ID" value="AWL11248.1"/>
    <property type="molecule type" value="Genomic_DNA"/>
</dbReference>
<dbReference type="OrthoDB" id="7186565at2"/>
<dbReference type="RefSeq" id="WP_109338911.1">
    <property type="nucleotide sequence ID" value="NZ_CP029347.1"/>
</dbReference>
<dbReference type="EC" id="2.4.1.141" evidence="7"/>
<proteinExistence type="inferred from homology"/>
<dbReference type="KEGG" id="salh:HMF8227_00752"/>